<reference evidence="2" key="1">
    <citation type="submission" date="2023-03" db="EMBL/GenBank/DDBJ databases">
        <title>Massive genome expansion in bonnet fungi (Mycena s.s.) driven by repeated elements and novel gene families across ecological guilds.</title>
        <authorList>
            <consortium name="Lawrence Berkeley National Laboratory"/>
            <person name="Harder C.B."/>
            <person name="Miyauchi S."/>
            <person name="Viragh M."/>
            <person name="Kuo A."/>
            <person name="Thoen E."/>
            <person name="Andreopoulos B."/>
            <person name="Lu D."/>
            <person name="Skrede I."/>
            <person name="Drula E."/>
            <person name="Henrissat B."/>
            <person name="Morin E."/>
            <person name="Kohler A."/>
            <person name="Barry K."/>
            <person name="LaButti K."/>
            <person name="Morin E."/>
            <person name="Salamov A."/>
            <person name="Lipzen A."/>
            <person name="Mereny Z."/>
            <person name="Hegedus B."/>
            <person name="Baldrian P."/>
            <person name="Stursova M."/>
            <person name="Weitz H."/>
            <person name="Taylor A."/>
            <person name="Grigoriev I.V."/>
            <person name="Nagy L.G."/>
            <person name="Martin F."/>
            <person name="Kauserud H."/>
        </authorList>
    </citation>
    <scope>NUCLEOTIDE SEQUENCE</scope>
    <source>
        <strain evidence="2">9144</strain>
    </source>
</reference>
<evidence type="ECO:0000313" key="2">
    <source>
        <dbReference type="EMBL" id="KAJ7220127.1"/>
    </source>
</evidence>
<keyword evidence="3" id="KW-1185">Reference proteome</keyword>
<protein>
    <submittedName>
        <fullName evidence="2">Uncharacterized protein</fullName>
    </submittedName>
</protein>
<dbReference type="EMBL" id="JARJCW010000010">
    <property type="protein sequence ID" value="KAJ7220127.1"/>
    <property type="molecule type" value="Genomic_DNA"/>
</dbReference>
<comment type="caution">
    <text evidence="2">The sequence shown here is derived from an EMBL/GenBank/DDBJ whole genome shotgun (WGS) entry which is preliminary data.</text>
</comment>
<dbReference type="Proteomes" id="UP001219525">
    <property type="component" value="Unassembled WGS sequence"/>
</dbReference>
<organism evidence="2 3">
    <name type="scientific">Mycena pura</name>
    <dbReference type="NCBI Taxonomy" id="153505"/>
    <lineage>
        <taxon>Eukaryota</taxon>
        <taxon>Fungi</taxon>
        <taxon>Dikarya</taxon>
        <taxon>Basidiomycota</taxon>
        <taxon>Agaricomycotina</taxon>
        <taxon>Agaricomycetes</taxon>
        <taxon>Agaricomycetidae</taxon>
        <taxon>Agaricales</taxon>
        <taxon>Marasmiineae</taxon>
        <taxon>Mycenaceae</taxon>
        <taxon>Mycena</taxon>
    </lineage>
</organism>
<sequence>MCTPAPLTLVCPGTPQLAYFLAPFYAAYVNEERGEISIQERLLTDPQLQSPASIDKLLHAATNIFSAEVVSYLHRYYAAADRSACDEAMACRTTVDVCLDIFHQLKEGCWSICSASSGDGAGLSGRQWPGIRDAGLGSQGGSGGAGRGGYRGRGGMRARAGRAPPETPFTSAGIHRIGMPPRTTPHRSDSSHSQRTNRHTECQQQAIAFAQGISDSVAGENLLPFSYLLEEQYAMLDPEASSTHGTLYHATRHSHLRRFQQCGVDPRIMFPHPNFFSKAPSFNLCTSAKQAISHVLYGSPTLHMHGRPCDPIILLAFRVDMASFWEHAVDQVAMEDALSRLNLEDSMWVQENLAAKGGGKMEAEDRDFVVGPWLVPLTNSGNESFMVSSYDWIRNKKQPLHVAAVSREACDWLTQSIAAVFIENEIHV</sequence>
<name>A0AAD6VQR3_9AGAR</name>
<evidence type="ECO:0000313" key="3">
    <source>
        <dbReference type="Proteomes" id="UP001219525"/>
    </source>
</evidence>
<evidence type="ECO:0000256" key="1">
    <source>
        <dbReference type="SAM" id="MobiDB-lite"/>
    </source>
</evidence>
<proteinExistence type="predicted"/>
<feature type="compositionally biased region" description="Gly residues" evidence="1">
    <location>
        <begin position="137"/>
        <end position="153"/>
    </location>
</feature>
<dbReference type="AlphaFoldDB" id="A0AAD6VQR3"/>
<feature type="region of interest" description="Disordered" evidence="1">
    <location>
        <begin position="133"/>
        <end position="197"/>
    </location>
</feature>
<gene>
    <name evidence="2" type="ORF">GGX14DRAFT_585714</name>
</gene>
<accession>A0AAD6VQR3</accession>